<dbReference type="EC" id="3.2.1.14" evidence="2"/>
<proteinExistence type="predicted"/>
<comment type="catalytic activity">
    <reaction evidence="1">
        <text>Random endo-hydrolysis of N-acetyl-beta-D-glucosaminide (1-&gt;4)-beta-linkages in chitin and chitodextrins.</text>
        <dbReference type="EC" id="3.2.1.14"/>
    </reaction>
</comment>
<dbReference type="EMBL" id="JBHUDG010000051">
    <property type="protein sequence ID" value="MFD1631888.1"/>
    <property type="molecule type" value="Genomic_DNA"/>
</dbReference>
<dbReference type="PANTHER" id="PTHR11177:SF317">
    <property type="entry name" value="CHITINASE 12-RELATED"/>
    <property type="match status" value="1"/>
</dbReference>
<evidence type="ECO:0000313" key="4">
    <source>
        <dbReference type="EMBL" id="MFD1631888.1"/>
    </source>
</evidence>
<name>A0ABW4IGM7_9SPHI</name>
<keyword evidence="5" id="KW-1185">Reference proteome</keyword>
<gene>
    <name evidence="4" type="ORF">ACFSAH_18600</name>
</gene>
<dbReference type="PANTHER" id="PTHR11177">
    <property type="entry name" value="CHITINASE"/>
    <property type="match status" value="1"/>
</dbReference>
<organism evidence="4 5">
    <name type="scientific">Pseudopedobacter beijingensis</name>
    <dbReference type="NCBI Taxonomy" id="1207056"/>
    <lineage>
        <taxon>Bacteria</taxon>
        <taxon>Pseudomonadati</taxon>
        <taxon>Bacteroidota</taxon>
        <taxon>Sphingobacteriia</taxon>
        <taxon>Sphingobacteriales</taxon>
        <taxon>Sphingobacteriaceae</taxon>
        <taxon>Pseudopedobacter</taxon>
    </lineage>
</organism>
<dbReference type="PROSITE" id="PS51257">
    <property type="entry name" value="PROKAR_LIPOPROTEIN"/>
    <property type="match status" value="1"/>
</dbReference>
<dbReference type="Gene3D" id="3.40.5.30">
    <property type="entry name" value="(Trans)glycosidases - domain 2"/>
    <property type="match status" value="1"/>
</dbReference>
<evidence type="ECO:0000259" key="3">
    <source>
        <dbReference type="PROSITE" id="PS51910"/>
    </source>
</evidence>
<dbReference type="Proteomes" id="UP001597118">
    <property type="component" value="Unassembled WGS sequence"/>
</dbReference>
<dbReference type="InterPro" id="IPR011583">
    <property type="entry name" value="Chitinase_II/V-like_cat"/>
</dbReference>
<evidence type="ECO:0000313" key="5">
    <source>
        <dbReference type="Proteomes" id="UP001597118"/>
    </source>
</evidence>
<accession>A0ABW4IGM7</accession>
<reference evidence="5" key="1">
    <citation type="journal article" date="2019" name="Int. J. Syst. Evol. Microbiol.">
        <title>The Global Catalogue of Microorganisms (GCM) 10K type strain sequencing project: providing services to taxonomists for standard genome sequencing and annotation.</title>
        <authorList>
            <consortium name="The Broad Institute Genomics Platform"/>
            <consortium name="The Broad Institute Genome Sequencing Center for Infectious Disease"/>
            <person name="Wu L."/>
            <person name="Ma J."/>
        </authorList>
    </citation>
    <scope>NUCLEOTIDE SEQUENCE [LARGE SCALE GENOMIC DNA]</scope>
    <source>
        <strain evidence="5">CCUG 53762</strain>
    </source>
</reference>
<evidence type="ECO:0000256" key="2">
    <source>
        <dbReference type="ARBA" id="ARBA00012729"/>
    </source>
</evidence>
<keyword evidence="4" id="KW-0378">Hydrolase</keyword>
<dbReference type="PROSITE" id="PS51910">
    <property type="entry name" value="GH18_2"/>
    <property type="match status" value="1"/>
</dbReference>
<dbReference type="InterPro" id="IPR017853">
    <property type="entry name" value="GH"/>
</dbReference>
<protein>
    <recommendedName>
        <fullName evidence="2">chitinase</fullName>
        <ecNumber evidence="2">3.2.1.14</ecNumber>
    </recommendedName>
</protein>
<dbReference type="Gene3D" id="3.20.20.80">
    <property type="entry name" value="Glycosidases"/>
    <property type="match status" value="1"/>
</dbReference>
<sequence>MEKAKYLLLSVFLITLLGCEKDNKYSDDDFHPRIFGSAFNSNTRVINEGQSTTFNGLTFSPSPAGKTSITWKVNGEVVSTDTVFTFEPESPDVYEIKLEATFNGQTATRKANVIVNPLTYTFKPYTNVIMPYISSGGIVKYIDWSAITHIAYNGARVIPDGTVDFSAGNVGQLADEIVAKAHINGLPALLGVSGRLSGLDGWSVYNSSDFGNVISDPALRAILVQQLVDYVSVRRFDGIDIMMTDVGNDDATIVDRNMKAITTLIQDLKSVLPAEAIITVTVAANWLHWNYNDLSAANWLNVHAFENGVHVGPGVPLGQPSPLSFMQECANIWKDTKGYPADKLVIGVPAFGLQYNELDTDGNNLGWSSYSYIAYKDIIAADPTAPQNEFTDKIGQGVYYNGVPLVSQKAQYIKDNGFKGAYIWAGDYDTTGSNSLTTILSQILK</sequence>
<dbReference type="InterPro" id="IPR001223">
    <property type="entry name" value="Glyco_hydro18_cat"/>
</dbReference>
<dbReference type="RefSeq" id="WP_379664210.1">
    <property type="nucleotide sequence ID" value="NZ_JBHUDG010000051.1"/>
</dbReference>
<dbReference type="SUPFAM" id="SSF51445">
    <property type="entry name" value="(Trans)glycosidases"/>
    <property type="match status" value="1"/>
</dbReference>
<feature type="domain" description="GH18" evidence="3">
    <location>
        <begin position="127"/>
        <end position="445"/>
    </location>
</feature>
<dbReference type="GO" id="GO:0016787">
    <property type="term" value="F:hydrolase activity"/>
    <property type="evidence" value="ECO:0007669"/>
    <property type="project" value="UniProtKB-KW"/>
</dbReference>
<comment type="caution">
    <text evidence="4">The sequence shown here is derived from an EMBL/GenBank/DDBJ whole genome shotgun (WGS) entry which is preliminary data.</text>
</comment>
<dbReference type="InterPro" id="IPR050314">
    <property type="entry name" value="Glycosyl_Hydrlase_18"/>
</dbReference>
<evidence type="ECO:0000256" key="1">
    <source>
        <dbReference type="ARBA" id="ARBA00000822"/>
    </source>
</evidence>
<dbReference type="Pfam" id="PF00704">
    <property type="entry name" value="Glyco_hydro_18"/>
    <property type="match status" value="1"/>
</dbReference>
<dbReference type="SMART" id="SM00636">
    <property type="entry name" value="Glyco_18"/>
    <property type="match status" value="1"/>
</dbReference>